<evidence type="ECO:0008006" key="3">
    <source>
        <dbReference type="Google" id="ProtNLM"/>
    </source>
</evidence>
<keyword evidence="2" id="KW-1185">Reference proteome</keyword>
<protein>
    <recommendedName>
        <fullName evidence="3">Outer membrane protein beta-barrel domain-containing protein</fullName>
    </recommendedName>
</protein>
<dbReference type="Proteomes" id="UP001300692">
    <property type="component" value="Unassembled WGS sequence"/>
</dbReference>
<organism evidence="1 2">
    <name type="scientific">Reichenbachiella ulvae</name>
    <dbReference type="NCBI Taxonomy" id="2980104"/>
    <lineage>
        <taxon>Bacteria</taxon>
        <taxon>Pseudomonadati</taxon>
        <taxon>Bacteroidota</taxon>
        <taxon>Cytophagia</taxon>
        <taxon>Cytophagales</taxon>
        <taxon>Reichenbachiellaceae</taxon>
        <taxon>Reichenbachiella</taxon>
    </lineage>
</organism>
<dbReference type="EMBL" id="JAOYOD010000001">
    <property type="protein sequence ID" value="MCV9388390.1"/>
    <property type="molecule type" value="Genomic_DNA"/>
</dbReference>
<name>A0ABT3CXG6_9BACT</name>
<comment type="caution">
    <text evidence="1">The sequence shown here is derived from an EMBL/GenBank/DDBJ whole genome shotgun (WGS) entry which is preliminary data.</text>
</comment>
<proteinExistence type="predicted"/>
<evidence type="ECO:0000313" key="2">
    <source>
        <dbReference type="Proteomes" id="UP001300692"/>
    </source>
</evidence>
<sequence length="229" mass="24891">MTKKLLQISLLAFALLAIKPDVFAQGVSMSFIIPKNGYFSAPVSPLSVRGLGYKWGAVGFATGGSLYNMPGLPLSDLPFESDKPLVGPFWSVLVPLQLTLGIEGDFMSFQVLGGGFGMWHLSPRLNYGNMDRAIANYEGWDVANADLDFKNKLGYGWMAGVEMRFHVNRQYSLTMEVEYLSGSSALPIRGEYTGGSTGGTLETKNVDYQNSGILLEGLEISLGVVFHGR</sequence>
<evidence type="ECO:0000313" key="1">
    <source>
        <dbReference type="EMBL" id="MCV9388390.1"/>
    </source>
</evidence>
<accession>A0ABT3CXG6</accession>
<reference evidence="1 2" key="1">
    <citation type="submission" date="2022-10" db="EMBL/GenBank/DDBJ databases">
        <title>Comparative genomics and taxonomic characterization of three novel marine species of genus Reichenbachiella exhibiting antioxidant and polysaccharide degradation activities.</title>
        <authorList>
            <person name="Muhammad N."/>
            <person name="Lee Y.-J."/>
            <person name="Ko J."/>
            <person name="Kim S.-G."/>
        </authorList>
    </citation>
    <scope>NUCLEOTIDE SEQUENCE [LARGE SCALE GENOMIC DNA]</scope>
    <source>
        <strain evidence="1 2">ABR2-5</strain>
    </source>
</reference>
<gene>
    <name evidence="1" type="ORF">N7U62_17030</name>
</gene>
<dbReference type="RefSeq" id="WP_264139255.1">
    <property type="nucleotide sequence ID" value="NZ_JAOYOD010000001.1"/>
</dbReference>